<feature type="domain" description="DUF4340" evidence="2">
    <location>
        <begin position="85"/>
        <end position="264"/>
    </location>
</feature>
<sequence>MSSKVLTVFLAVLALASGAMAFLHFTQKNLASLFGEPALPTESLLFALNPSEIRQITITTPQGSHDYEERQGQWLLKNGSTLDRADYRVLETLLAFSADLTVLESLPAKNNDLKAMGLDPALATITLTNGDGEEVASYHLGERAPWQSLRPAKDQFSQPYNQSSLYLRPRGSDHLYLCTSPYLDEVVANGFRRQRDLRPFFFPPELLAEVTITRPNGKLVLARESPVDGWQIEKPFKLDADPTAAAELVAGLYNLTARKALNKPAPPLDETALELALRFFSLDGTIHETPVTLSLAEPEPDEHSYYIGRLDDWRSAIEFEIPRAATDEHPGVDALPLTLERLRGARLSGLDLRYLKKLTIRTPELATPLEIEVAKSPISGEMRVQRTLAGRTEPANELTFYNVKKTLLADEGVSAVADAVEDFSSYGLDQPILVLAMELFDGTRETLFFGEVIDEEGIPHYYFRRNEARSVLELQSNAFYNLATRPYQWRDALVWNFNMIDLKTLRLETSGSPALTLKYSDLAQTWEARIENEDVTALLNENRANRYLETLESLSAVRWLGPDHRPAQLALESPVYTLTALFDKPDDEEIIIESKQLSLAGAASQSGSSPFYYGKIENDPNYFILDLATVRKLAQPLLEQE</sequence>
<reference evidence="3" key="1">
    <citation type="submission" date="2021-01" db="EMBL/GenBank/DDBJ databases">
        <title>Modified the classification status of verrucomicrobia.</title>
        <authorList>
            <person name="Feng X."/>
        </authorList>
    </citation>
    <scope>NUCLEOTIDE SEQUENCE</scope>
    <source>
        <strain evidence="3">KCTC 12986</strain>
    </source>
</reference>
<name>A0A934VMS6_9BACT</name>
<accession>A0A934VMS6</accession>
<feature type="chain" id="PRO_5037734933" evidence="1">
    <location>
        <begin position="22"/>
        <end position="641"/>
    </location>
</feature>
<dbReference type="Pfam" id="PF14238">
    <property type="entry name" value="DUF4340"/>
    <property type="match status" value="2"/>
</dbReference>
<dbReference type="EMBL" id="JAENIO010000027">
    <property type="protein sequence ID" value="MBK1834587.1"/>
    <property type="molecule type" value="Genomic_DNA"/>
</dbReference>
<dbReference type="RefSeq" id="WP_200392023.1">
    <property type="nucleotide sequence ID" value="NZ_JAENIO010000027.1"/>
</dbReference>
<keyword evidence="1" id="KW-0732">Signal</keyword>
<dbReference type="Proteomes" id="UP000604083">
    <property type="component" value="Unassembled WGS sequence"/>
</dbReference>
<keyword evidence="4" id="KW-1185">Reference proteome</keyword>
<evidence type="ECO:0000256" key="1">
    <source>
        <dbReference type="SAM" id="SignalP"/>
    </source>
</evidence>
<comment type="caution">
    <text evidence="3">The sequence shown here is derived from an EMBL/GenBank/DDBJ whole genome shotgun (WGS) entry which is preliminary data.</text>
</comment>
<feature type="signal peptide" evidence="1">
    <location>
        <begin position="1"/>
        <end position="21"/>
    </location>
</feature>
<dbReference type="InterPro" id="IPR025641">
    <property type="entry name" value="DUF4340"/>
</dbReference>
<organism evidence="3 4">
    <name type="scientific">Roseibacillus ishigakijimensis</name>
    <dbReference type="NCBI Taxonomy" id="454146"/>
    <lineage>
        <taxon>Bacteria</taxon>
        <taxon>Pseudomonadati</taxon>
        <taxon>Verrucomicrobiota</taxon>
        <taxon>Verrucomicrobiia</taxon>
        <taxon>Verrucomicrobiales</taxon>
        <taxon>Verrucomicrobiaceae</taxon>
        <taxon>Roseibacillus</taxon>
    </lineage>
</organism>
<dbReference type="AlphaFoldDB" id="A0A934VMS6"/>
<evidence type="ECO:0000313" key="3">
    <source>
        <dbReference type="EMBL" id="MBK1834587.1"/>
    </source>
</evidence>
<proteinExistence type="predicted"/>
<evidence type="ECO:0000259" key="2">
    <source>
        <dbReference type="Pfam" id="PF14238"/>
    </source>
</evidence>
<protein>
    <submittedName>
        <fullName evidence="3">DUF4340 domain-containing protein</fullName>
    </submittedName>
</protein>
<gene>
    <name evidence="3" type="ORF">JIN78_10990</name>
</gene>
<evidence type="ECO:0000313" key="4">
    <source>
        <dbReference type="Proteomes" id="UP000604083"/>
    </source>
</evidence>
<feature type="domain" description="DUF4340" evidence="2">
    <location>
        <begin position="414"/>
        <end position="572"/>
    </location>
</feature>